<dbReference type="InterPro" id="IPR051268">
    <property type="entry name" value="Type-I_R_enzyme_R_subunit"/>
</dbReference>
<dbReference type="AlphaFoldDB" id="A0A150KJ17"/>
<organism evidence="14 15">
    <name type="scientific">Heyndrickxia coagulans</name>
    <name type="common">Weizmannia coagulans</name>
    <dbReference type="NCBI Taxonomy" id="1398"/>
    <lineage>
        <taxon>Bacteria</taxon>
        <taxon>Bacillati</taxon>
        <taxon>Bacillota</taxon>
        <taxon>Bacilli</taxon>
        <taxon>Bacillales</taxon>
        <taxon>Bacillaceae</taxon>
        <taxon>Heyndrickxia</taxon>
    </lineage>
</organism>
<keyword evidence="10 11" id="KW-0238">DNA-binding</keyword>
<evidence type="ECO:0000256" key="6">
    <source>
        <dbReference type="ARBA" id="ARBA00022747"/>
    </source>
</evidence>
<dbReference type="Pfam" id="PF18766">
    <property type="entry name" value="SWI2_SNF2"/>
    <property type="match status" value="1"/>
</dbReference>
<name>A0A150KJ17_HEYCO</name>
<dbReference type="CDD" id="cd22332">
    <property type="entry name" value="HsdR_N"/>
    <property type="match status" value="1"/>
</dbReference>
<protein>
    <recommendedName>
        <fullName evidence="11">Type I restriction enzyme endonuclease subunit</fullName>
        <shortName evidence="11">R protein</shortName>
        <ecNumber evidence="11">3.1.21.3</ecNumber>
    </recommendedName>
    <alternativeName>
        <fullName evidence="11">Type-1 restriction enzyme R protein</fullName>
    </alternativeName>
</protein>
<dbReference type="InterPro" id="IPR027417">
    <property type="entry name" value="P-loop_NTPase"/>
</dbReference>
<dbReference type="InterPro" id="IPR007409">
    <property type="entry name" value="Restrct_endonuc_type1_HsdR_N"/>
</dbReference>
<evidence type="ECO:0000256" key="9">
    <source>
        <dbReference type="ARBA" id="ARBA00022840"/>
    </source>
</evidence>
<dbReference type="Gene3D" id="3.40.50.300">
    <property type="entry name" value="P-loop containing nucleotide triphosphate hydrolases"/>
    <property type="match status" value="1"/>
</dbReference>
<keyword evidence="12" id="KW-0472">Membrane</keyword>
<evidence type="ECO:0000256" key="11">
    <source>
        <dbReference type="RuleBase" id="RU364115"/>
    </source>
</evidence>
<dbReference type="PATRIC" id="fig|1398.25.peg.2605"/>
<dbReference type="PANTHER" id="PTHR30195">
    <property type="entry name" value="TYPE I SITE-SPECIFIC DEOXYRIBONUCLEASE PROTEIN SUBUNIT M AND R"/>
    <property type="match status" value="1"/>
</dbReference>
<keyword evidence="12" id="KW-0812">Transmembrane</keyword>
<keyword evidence="12" id="KW-1133">Transmembrane helix</keyword>
<dbReference type="InterPro" id="IPR014001">
    <property type="entry name" value="Helicase_ATP-bd"/>
</dbReference>
<evidence type="ECO:0000313" key="15">
    <source>
        <dbReference type="Proteomes" id="UP000075304"/>
    </source>
</evidence>
<dbReference type="PANTHER" id="PTHR30195:SF15">
    <property type="entry name" value="TYPE I RESTRICTION ENZYME HINDI ENDONUCLEASE SUBUNIT"/>
    <property type="match status" value="1"/>
</dbReference>
<dbReference type="REBASE" id="149497">
    <property type="entry name" value="Bco4099ORF2146P"/>
</dbReference>
<dbReference type="SMART" id="SM00487">
    <property type="entry name" value="DEXDc"/>
    <property type="match status" value="1"/>
</dbReference>
<evidence type="ECO:0000313" key="14">
    <source>
        <dbReference type="EMBL" id="KYC73662.1"/>
    </source>
</evidence>
<dbReference type="Pfam" id="PF04313">
    <property type="entry name" value="HSDR_N"/>
    <property type="match status" value="1"/>
</dbReference>
<dbReference type="GO" id="GO:0005524">
    <property type="term" value="F:ATP binding"/>
    <property type="evidence" value="ECO:0007669"/>
    <property type="project" value="UniProtKB-KW"/>
</dbReference>
<dbReference type="GO" id="GO:0009035">
    <property type="term" value="F:type I site-specific deoxyribonuclease activity"/>
    <property type="evidence" value="ECO:0007669"/>
    <property type="project" value="UniProtKB-EC"/>
</dbReference>
<evidence type="ECO:0000256" key="4">
    <source>
        <dbReference type="ARBA" id="ARBA00022722"/>
    </source>
</evidence>
<evidence type="ECO:0000256" key="3">
    <source>
        <dbReference type="ARBA" id="ARBA00011296"/>
    </source>
</evidence>
<keyword evidence="4" id="KW-0540">Nuclease</keyword>
<dbReference type="NCBIfam" id="TIGR00348">
    <property type="entry name" value="hsdR"/>
    <property type="match status" value="1"/>
</dbReference>
<keyword evidence="7" id="KW-0255">Endonuclease</keyword>
<proteinExistence type="inferred from homology"/>
<evidence type="ECO:0000256" key="7">
    <source>
        <dbReference type="ARBA" id="ARBA00022759"/>
    </source>
</evidence>
<dbReference type="EMBL" id="LQYI01000005">
    <property type="protein sequence ID" value="KYC73662.1"/>
    <property type="molecule type" value="Genomic_DNA"/>
</dbReference>
<dbReference type="GO" id="GO:0009307">
    <property type="term" value="P:DNA restriction-modification system"/>
    <property type="evidence" value="ECO:0007669"/>
    <property type="project" value="UniProtKB-KW"/>
</dbReference>
<sequence>MATIGEAERTAQNHVISLFRNQALLGYEYYGNRKPYENSNIETDKLTAFLRRQGYSDVLARRAVEELRKAAGNLQSGLYAANKAVYSLLKYGAKVRENPGEAEKTVFFIDWAHPSKNEFAVAEEVTVVDNCEKRPDIVVYINGIAIAVIELKKSTISVANGIRQNLTNQHEYFIQPFFTTIQFTMAGNSSEGLRYGTVGTDEKNYLEWKNYAESRDNNSLDILEACKGLPDKLDWQLYSMFQKKRLLDFIHNFVIFDKGIKKLCRHNQFFGIKEAQLKIADGKGGIIWHTQGSGKTLTMVWLSKWILANDPEARVLIITDRDELDEQVEKTYIGVDEKIVRTKTCADLISKLNSFENRLICSLIHKFGNRSGEITDLDYDRYIEELFKTLPPNFSAKGKFYVFVDECHRTQSGKLNQAMKAILPGALFIGFTGTPLFYFKLLFYFRNLGL</sequence>
<dbReference type="RefSeq" id="WP_061574129.1">
    <property type="nucleotide sequence ID" value="NZ_LQYI01000005.1"/>
</dbReference>
<feature type="domain" description="Helicase ATP-binding" evidence="13">
    <location>
        <begin position="259"/>
        <end position="447"/>
    </location>
</feature>
<dbReference type="InterPro" id="IPR004473">
    <property type="entry name" value="Restrct_endonuc_typeI_HsdR"/>
</dbReference>
<evidence type="ECO:0000256" key="8">
    <source>
        <dbReference type="ARBA" id="ARBA00022801"/>
    </source>
</evidence>
<dbReference type="InterPro" id="IPR040980">
    <property type="entry name" value="SWI2_SNF2"/>
</dbReference>
<gene>
    <name evidence="14" type="ORF">B4099_2149</name>
</gene>
<evidence type="ECO:0000256" key="12">
    <source>
        <dbReference type="SAM" id="Phobius"/>
    </source>
</evidence>
<evidence type="ECO:0000256" key="10">
    <source>
        <dbReference type="ARBA" id="ARBA00023125"/>
    </source>
</evidence>
<evidence type="ECO:0000256" key="5">
    <source>
        <dbReference type="ARBA" id="ARBA00022741"/>
    </source>
</evidence>
<comment type="catalytic activity">
    <reaction evidence="1 11">
        <text>Endonucleolytic cleavage of DNA to give random double-stranded fragments with terminal 5'-phosphates, ATP is simultaneously hydrolyzed.</text>
        <dbReference type="EC" id="3.1.21.3"/>
    </reaction>
</comment>
<comment type="similarity">
    <text evidence="2 11">Belongs to the HsdR family.</text>
</comment>
<reference evidence="14 15" key="1">
    <citation type="submission" date="2016-01" db="EMBL/GenBank/DDBJ databases">
        <title>Genome Sequences of Twelve Sporeforming Bacillus Species Isolated from Foods.</title>
        <authorList>
            <person name="Berendsen E.M."/>
            <person name="Wells-Bennik M.H."/>
            <person name="Krawcyk A.O."/>
            <person name="De Jong A."/>
            <person name="Holsappel S."/>
            <person name="Eijlander R.T."/>
            <person name="Kuipers O.P."/>
        </authorList>
    </citation>
    <scope>NUCLEOTIDE SEQUENCE [LARGE SCALE GENOMIC DNA]</scope>
    <source>
        <strain evidence="14 15">B4099</strain>
    </source>
</reference>
<feature type="transmembrane region" description="Helical" evidence="12">
    <location>
        <begin position="421"/>
        <end position="445"/>
    </location>
</feature>
<dbReference type="Gene3D" id="3.90.1570.50">
    <property type="match status" value="1"/>
</dbReference>
<dbReference type="SUPFAM" id="SSF52540">
    <property type="entry name" value="P-loop containing nucleoside triphosphate hydrolases"/>
    <property type="match status" value="1"/>
</dbReference>
<comment type="function">
    <text evidence="11">Subunit R is required for both nuclease and ATPase activities, but not for modification.</text>
</comment>
<evidence type="ECO:0000259" key="13">
    <source>
        <dbReference type="SMART" id="SM00487"/>
    </source>
</evidence>
<dbReference type="GO" id="GO:0003677">
    <property type="term" value="F:DNA binding"/>
    <property type="evidence" value="ECO:0007669"/>
    <property type="project" value="UniProtKB-KW"/>
</dbReference>
<keyword evidence="9 11" id="KW-0067">ATP-binding</keyword>
<evidence type="ECO:0000256" key="1">
    <source>
        <dbReference type="ARBA" id="ARBA00000851"/>
    </source>
</evidence>
<dbReference type="EC" id="3.1.21.3" evidence="11"/>
<keyword evidence="8 11" id="KW-0378">Hydrolase</keyword>
<keyword evidence="5 11" id="KW-0547">Nucleotide-binding</keyword>
<evidence type="ECO:0000256" key="2">
    <source>
        <dbReference type="ARBA" id="ARBA00008598"/>
    </source>
</evidence>
<dbReference type="Proteomes" id="UP000075304">
    <property type="component" value="Unassembled WGS sequence"/>
</dbReference>
<accession>A0A150KJ17</accession>
<comment type="subunit">
    <text evidence="3 11">The type I restriction/modification system is composed of three polypeptides R, M and S.</text>
</comment>
<keyword evidence="6 11" id="KW-0680">Restriction system</keyword>
<comment type="caution">
    <text evidence="14">The sequence shown here is derived from an EMBL/GenBank/DDBJ whole genome shotgun (WGS) entry which is preliminary data.</text>
</comment>